<proteinExistence type="predicted"/>
<name>A0ABP8RVE9_9PSEU</name>
<dbReference type="Proteomes" id="UP001501598">
    <property type="component" value="Unassembled WGS sequence"/>
</dbReference>
<organism evidence="1 2">
    <name type="scientific">Pseudonocardia xishanensis</name>
    <dbReference type="NCBI Taxonomy" id="630995"/>
    <lineage>
        <taxon>Bacteria</taxon>
        <taxon>Bacillati</taxon>
        <taxon>Actinomycetota</taxon>
        <taxon>Actinomycetes</taxon>
        <taxon>Pseudonocardiales</taxon>
        <taxon>Pseudonocardiaceae</taxon>
        <taxon>Pseudonocardia</taxon>
    </lineage>
</organism>
<accession>A0ABP8RVE9</accession>
<sequence length="145" mass="15705">MFDPLTPARLVGMLGELLRESARWDRPLDEFRTSQLLSASSVARYLSAELAGAEPNRSWFTEQAVALVAAAREEATAPSWREALDRAHTDLVVGHRPLGEVTASAARAARSAGDPAAAAFADRLRRLLAELADRDVELLTAGEPR</sequence>
<evidence type="ECO:0000313" key="1">
    <source>
        <dbReference type="EMBL" id="GAA4550979.1"/>
    </source>
</evidence>
<gene>
    <name evidence="1" type="ORF">GCM10023175_42000</name>
</gene>
<comment type="caution">
    <text evidence="1">The sequence shown here is derived from an EMBL/GenBank/DDBJ whole genome shotgun (WGS) entry which is preliminary data.</text>
</comment>
<evidence type="ECO:0000313" key="2">
    <source>
        <dbReference type="Proteomes" id="UP001501598"/>
    </source>
</evidence>
<protein>
    <submittedName>
        <fullName evidence="1">Uncharacterized protein</fullName>
    </submittedName>
</protein>
<dbReference type="EMBL" id="BAABGT010000063">
    <property type="protein sequence ID" value="GAA4550979.1"/>
    <property type="molecule type" value="Genomic_DNA"/>
</dbReference>
<keyword evidence="2" id="KW-1185">Reference proteome</keyword>
<reference evidence="2" key="1">
    <citation type="journal article" date="2019" name="Int. J. Syst. Evol. Microbiol.">
        <title>The Global Catalogue of Microorganisms (GCM) 10K type strain sequencing project: providing services to taxonomists for standard genome sequencing and annotation.</title>
        <authorList>
            <consortium name="The Broad Institute Genomics Platform"/>
            <consortium name="The Broad Institute Genome Sequencing Center for Infectious Disease"/>
            <person name="Wu L."/>
            <person name="Ma J."/>
        </authorList>
    </citation>
    <scope>NUCLEOTIDE SEQUENCE [LARGE SCALE GENOMIC DNA]</scope>
    <source>
        <strain evidence="2">JCM 17906</strain>
    </source>
</reference>
<dbReference type="RefSeq" id="WP_345421140.1">
    <property type="nucleotide sequence ID" value="NZ_BAABGT010000063.1"/>
</dbReference>